<proteinExistence type="inferred from homology"/>
<evidence type="ECO:0000256" key="7">
    <source>
        <dbReference type="ARBA" id="ARBA00022824"/>
    </source>
</evidence>
<keyword evidence="6" id="KW-0418">Kinase</keyword>
<feature type="transmembrane region" description="Helical" evidence="10">
    <location>
        <begin position="158"/>
        <end position="183"/>
    </location>
</feature>
<evidence type="ECO:0000256" key="4">
    <source>
        <dbReference type="ARBA" id="ARBA00022679"/>
    </source>
</evidence>
<evidence type="ECO:0000313" key="14">
    <source>
        <dbReference type="WBParaSite" id="DME_0000558301-mRNA-1"/>
    </source>
</evidence>
<evidence type="ECO:0000256" key="3">
    <source>
        <dbReference type="ARBA" id="ARBA00012132"/>
    </source>
</evidence>
<dbReference type="PANTHER" id="PTHR13205:SF15">
    <property type="entry name" value="DOLICHOL KINASE"/>
    <property type="match status" value="1"/>
</dbReference>
<feature type="transmembrane region" description="Helical" evidence="10">
    <location>
        <begin position="189"/>
        <end position="213"/>
    </location>
</feature>
<dbReference type="AlphaFoldDB" id="A0A0N4UE03"/>
<accession>A0A0N4UE03</accession>
<dbReference type="Proteomes" id="UP000038040">
    <property type="component" value="Unplaced"/>
</dbReference>
<feature type="transmembrane region" description="Helical" evidence="10">
    <location>
        <begin position="130"/>
        <end position="146"/>
    </location>
</feature>
<organism evidence="12 14">
    <name type="scientific">Dracunculus medinensis</name>
    <name type="common">Guinea worm</name>
    <dbReference type="NCBI Taxonomy" id="318479"/>
    <lineage>
        <taxon>Eukaryota</taxon>
        <taxon>Metazoa</taxon>
        <taxon>Ecdysozoa</taxon>
        <taxon>Nematoda</taxon>
        <taxon>Chromadorea</taxon>
        <taxon>Rhabditida</taxon>
        <taxon>Spirurina</taxon>
        <taxon>Dracunculoidea</taxon>
        <taxon>Dracunculidae</taxon>
        <taxon>Dracunculus</taxon>
    </lineage>
</organism>
<dbReference type="PANTHER" id="PTHR13205">
    <property type="entry name" value="TRANSMEMBRANE PROTEIN 15-RELATED"/>
    <property type="match status" value="1"/>
</dbReference>
<evidence type="ECO:0000313" key="12">
    <source>
        <dbReference type="Proteomes" id="UP000038040"/>
    </source>
</evidence>
<dbReference type="OrthoDB" id="377083at2759"/>
<keyword evidence="5 10" id="KW-0812">Transmembrane</keyword>
<comment type="subcellular location">
    <subcellularLocation>
        <location evidence="1">Endoplasmic reticulum membrane</location>
        <topology evidence="1">Multi-pass membrane protein</topology>
    </subcellularLocation>
</comment>
<dbReference type="GO" id="GO:0004168">
    <property type="term" value="F:dolichol kinase activity"/>
    <property type="evidence" value="ECO:0007669"/>
    <property type="project" value="UniProtKB-EC"/>
</dbReference>
<keyword evidence="13" id="KW-1185">Reference proteome</keyword>
<dbReference type="InterPro" id="IPR032974">
    <property type="entry name" value="Polypren_kinase"/>
</dbReference>
<name>A0A0N4UE03_DRAME</name>
<dbReference type="WBParaSite" id="DME_0000558301-mRNA-1">
    <property type="protein sequence ID" value="DME_0000558301-mRNA-1"/>
    <property type="gene ID" value="DME_0000558301"/>
</dbReference>
<keyword evidence="9 10" id="KW-0472">Membrane</keyword>
<dbReference type="EMBL" id="UYYG01000006">
    <property type="protein sequence ID" value="VDN50655.1"/>
    <property type="molecule type" value="Genomic_DNA"/>
</dbReference>
<protein>
    <recommendedName>
        <fullName evidence="3">dolichol kinase</fullName>
        <ecNumber evidence="3">2.7.1.108</ecNumber>
    </recommendedName>
</protein>
<feature type="transmembrane region" description="Helical" evidence="10">
    <location>
        <begin position="225"/>
        <end position="245"/>
    </location>
</feature>
<dbReference type="STRING" id="318479.A0A0N4UE03"/>
<reference evidence="11 13" key="2">
    <citation type="submission" date="2018-11" db="EMBL/GenBank/DDBJ databases">
        <authorList>
            <consortium name="Pathogen Informatics"/>
        </authorList>
    </citation>
    <scope>NUCLEOTIDE SEQUENCE [LARGE SCALE GENOMIC DNA]</scope>
</reference>
<sequence length="284" mass="32644">MYELDRKIVQLSLCSTALFILIAFKCPKQYSKFLNFIFVFIIFISLIILSWRIEKSFSSIPFILIERIFNGTSQRICLLLFWSICVLASLTFSLIVKLRSRSSTVHRKFFHLTVSLICVTGIKYDFQLTWLSAWIVLNIFIITELIRSKDIRPLSVFLNNWLLIFLDEQDSVYLILTPIYLILDPPELYHFAGVLTVGIGDSMASIVGTIMGYHYWPDSRKTIEGSIAFILSQFVFSLLFGFILVSSSIDIIKILFISVLCGILEGLIKRGDNIIVPFIAYLLF</sequence>
<keyword evidence="7" id="KW-0256">Endoplasmic reticulum</keyword>
<feature type="transmembrane region" description="Helical" evidence="10">
    <location>
        <begin position="33"/>
        <end position="53"/>
    </location>
</feature>
<comment type="similarity">
    <text evidence="2">Belongs to the polyprenol kinase family.</text>
</comment>
<dbReference type="GO" id="GO:0005789">
    <property type="term" value="C:endoplasmic reticulum membrane"/>
    <property type="evidence" value="ECO:0007669"/>
    <property type="project" value="UniProtKB-SubCell"/>
</dbReference>
<evidence type="ECO:0000256" key="10">
    <source>
        <dbReference type="SAM" id="Phobius"/>
    </source>
</evidence>
<reference evidence="14" key="1">
    <citation type="submission" date="2017-02" db="UniProtKB">
        <authorList>
            <consortium name="WormBaseParasite"/>
        </authorList>
    </citation>
    <scope>IDENTIFICATION</scope>
</reference>
<evidence type="ECO:0000313" key="13">
    <source>
        <dbReference type="Proteomes" id="UP000274756"/>
    </source>
</evidence>
<keyword evidence="4" id="KW-0808">Transferase</keyword>
<dbReference type="EC" id="2.7.1.108" evidence="3"/>
<evidence type="ECO:0000256" key="6">
    <source>
        <dbReference type="ARBA" id="ARBA00022777"/>
    </source>
</evidence>
<evidence type="ECO:0000313" key="11">
    <source>
        <dbReference type="EMBL" id="VDN50655.1"/>
    </source>
</evidence>
<gene>
    <name evidence="11" type="ORF">DME_LOCUS628</name>
</gene>
<keyword evidence="8 10" id="KW-1133">Transmembrane helix</keyword>
<evidence type="ECO:0000256" key="5">
    <source>
        <dbReference type="ARBA" id="ARBA00022692"/>
    </source>
</evidence>
<dbReference type="Proteomes" id="UP000274756">
    <property type="component" value="Unassembled WGS sequence"/>
</dbReference>
<dbReference type="GO" id="GO:0043048">
    <property type="term" value="P:dolichyl monophosphate biosynthetic process"/>
    <property type="evidence" value="ECO:0007669"/>
    <property type="project" value="TreeGrafter"/>
</dbReference>
<evidence type="ECO:0000256" key="8">
    <source>
        <dbReference type="ARBA" id="ARBA00022989"/>
    </source>
</evidence>
<evidence type="ECO:0000256" key="2">
    <source>
        <dbReference type="ARBA" id="ARBA00010794"/>
    </source>
</evidence>
<evidence type="ECO:0000256" key="9">
    <source>
        <dbReference type="ARBA" id="ARBA00023136"/>
    </source>
</evidence>
<feature type="transmembrane region" description="Helical" evidence="10">
    <location>
        <begin position="73"/>
        <end position="96"/>
    </location>
</feature>
<evidence type="ECO:0000256" key="1">
    <source>
        <dbReference type="ARBA" id="ARBA00004477"/>
    </source>
</evidence>